<feature type="domain" description="DUF7008" evidence="7">
    <location>
        <begin position="823"/>
        <end position="1177"/>
    </location>
</feature>
<dbReference type="Pfam" id="PF22654">
    <property type="entry name" value="DUF7008"/>
    <property type="match status" value="1"/>
</dbReference>
<feature type="domain" description="Type II methyltransferase M.TaqI-like" evidence="6">
    <location>
        <begin position="269"/>
        <end position="450"/>
    </location>
</feature>
<dbReference type="NCBIfam" id="NF033451">
    <property type="entry name" value="BREX_2_MTaseX"/>
    <property type="match status" value="1"/>
</dbReference>
<dbReference type="InterPro" id="IPR050953">
    <property type="entry name" value="N4_N6_ade-DNA_methylase"/>
</dbReference>
<dbReference type="SUPFAM" id="SSF53335">
    <property type="entry name" value="S-adenosyl-L-methionine-dependent methyltransferases"/>
    <property type="match status" value="1"/>
</dbReference>
<keyword evidence="4" id="KW-0949">S-adenosyl-L-methionine</keyword>
<dbReference type="InterPro" id="IPR011639">
    <property type="entry name" value="MethylTrfase_TaqI-like_dom"/>
</dbReference>
<dbReference type="EMBL" id="FOAP01000033">
    <property type="protein sequence ID" value="SEN18543.1"/>
    <property type="molecule type" value="Genomic_DNA"/>
</dbReference>
<dbReference type="GO" id="GO:0009007">
    <property type="term" value="F:site-specific DNA-methyltransferase (adenine-specific) activity"/>
    <property type="evidence" value="ECO:0007669"/>
    <property type="project" value="UniProtKB-EC"/>
</dbReference>
<dbReference type="PANTHER" id="PTHR33841:SF1">
    <property type="entry name" value="DNA METHYLTRANSFERASE A"/>
    <property type="match status" value="1"/>
</dbReference>
<evidence type="ECO:0000256" key="4">
    <source>
        <dbReference type="ARBA" id="ARBA00022691"/>
    </source>
</evidence>
<dbReference type="PROSITE" id="PS00092">
    <property type="entry name" value="N6_MTASE"/>
    <property type="match status" value="1"/>
</dbReference>
<dbReference type="Proteomes" id="UP000182719">
    <property type="component" value="Unassembled WGS sequence"/>
</dbReference>
<dbReference type="GO" id="GO:0032259">
    <property type="term" value="P:methylation"/>
    <property type="evidence" value="ECO:0007669"/>
    <property type="project" value="UniProtKB-KW"/>
</dbReference>
<evidence type="ECO:0000256" key="5">
    <source>
        <dbReference type="ARBA" id="ARBA00047942"/>
    </source>
</evidence>
<sequence>MELEKRVALTKALAKLTERIAEDLREQMRRPGLAQERARALHRDEKVGEDFIVWTDVLSRRAAVLWALKTVYVRVLEDRGLMRPPRLVDPDPQAQEVESDTLFRHLAPNLGPSAYLAWVFRDLSSPRGGLPELFSPQPAEVARPSDARSQEVLEFWRRRDVETGELVFRFDGEQFDGRLMGDLYQDLDPVVKERYALLQTPDFVLDFILDETLTPAIAEWGVEKVRVLDPACGSGHFLLAAFKRLVTGMREKFPARPVREVVDDCLARVVGIDLNDYACGLARARLVMTALELAGETDLGAASDYHPQVYWADALEQVERAPEPEQMGLFTGETEKKPYNMLTRPEVRARLRPLLKAGFEVVVGNPPYITEKDAAKREYHREKAGKERRYVSASGKYSLGAPFTERMFQLAVPGGFIGMITANSFMKREFGKVLIEKVLPRQDLFKVVDTSGAYIPGHGTPTVLLFGRSRKPQSNVVRVVMGKRGEPGIPVDAAQGKVWRSIVDEHGRLGDKSEFVSVSDVLRDTLNEHPWSIGGGGAAELKEVLDSRSSSRLGQVAQAIGISSVTGEDDVYSAGSALAFSRRGIGPLRALVTGDVVRDWSVSNPLSAIWPYTDEFAVAPLDAIPAIGAYLWSFRSILRKRKRFGTPMLERGLSWYEWQELYSDKLRTPLSIVFGEVATHNHFVLERGGMVFKQTAPVIKLPAKATENECFAVLGQLNSSVACFWLKQVCQNKGLRGQGGGMTSEPWEQFFQFGGTRLGTFPLAQVRCAQTEEFAAALEALARKSALDSVEKCVGEQAVSGAIALRDALSGRRKRDLSRLCRMVGLQEELDWLCYRLYGIAPDVEVRRPDDVQSIVPGQRPFEIVLAQDDAERRAALARGEDPDEAPTEWFVRHGWEPVSSLDGIVITNERRVIEARIERIVASRDLALIEQPTYKRRWYRPDYAAEEKQALETYLSDRMEAWAKERATPFTLRQMVAALQADPSVLAVAECLVGNAQFDLEALLSERLLADSAPNNKHHVFKPSGLDKRAAWEATWEMQRREDAGEQVTPLVPPKYSSADYLRPEYWSLRGALDVPKERFVAFTELPWRDGPERLYGWAGWTPRQRSKVLIELDEESEGGGVSLADRYGLLYAAQFLVPYVAWESKDAAAEFDAVVRGLVGKDGVTEKMLAEWAERFPATRPRAQRTRRRTA</sequence>
<evidence type="ECO:0000259" key="6">
    <source>
        <dbReference type="Pfam" id="PF07669"/>
    </source>
</evidence>
<dbReference type="GO" id="GO:0006304">
    <property type="term" value="P:DNA modification"/>
    <property type="evidence" value="ECO:0007669"/>
    <property type="project" value="InterPro"/>
</dbReference>
<name>A0A1H8EGE6_STIAU</name>
<dbReference type="Pfam" id="PF07669">
    <property type="entry name" value="Eco57I"/>
    <property type="match status" value="1"/>
</dbReference>
<gene>
    <name evidence="8" type="ORF">SAMN05444354_13313</name>
</gene>
<dbReference type="EC" id="2.1.1.72" evidence="1"/>
<dbReference type="OrthoDB" id="9806213at2"/>
<dbReference type="RefSeq" id="WP_075011137.1">
    <property type="nucleotide sequence ID" value="NZ_FOAP01000033.1"/>
</dbReference>
<proteinExistence type="predicted"/>
<keyword evidence="9" id="KW-1185">Reference proteome</keyword>
<dbReference type="InterPro" id="IPR054277">
    <property type="entry name" value="DUF7008"/>
</dbReference>
<dbReference type="PANTHER" id="PTHR33841">
    <property type="entry name" value="DNA METHYLTRANSFERASE YEEA-RELATED"/>
    <property type="match status" value="1"/>
</dbReference>
<evidence type="ECO:0000313" key="9">
    <source>
        <dbReference type="Proteomes" id="UP000182719"/>
    </source>
</evidence>
<evidence type="ECO:0000259" key="7">
    <source>
        <dbReference type="Pfam" id="PF22654"/>
    </source>
</evidence>
<accession>A0A1H8EGE6</accession>
<evidence type="ECO:0000256" key="1">
    <source>
        <dbReference type="ARBA" id="ARBA00011900"/>
    </source>
</evidence>
<keyword evidence="3" id="KW-0808">Transferase</keyword>
<dbReference type="AlphaFoldDB" id="A0A1H8EGE6"/>
<dbReference type="InterPro" id="IPR029063">
    <property type="entry name" value="SAM-dependent_MTases_sf"/>
</dbReference>
<evidence type="ECO:0000313" key="8">
    <source>
        <dbReference type="EMBL" id="SEN18543.1"/>
    </source>
</evidence>
<keyword evidence="2 8" id="KW-0489">Methyltransferase</keyword>
<dbReference type="InterPro" id="IPR002052">
    <property type="entry name" value="DNA_methylase_N6_adenine_CS"/>
</dbReference>
<protein>
    <recommendedName>
        <fullName evidence="1">site-specific DNA-methyltransferase (adenine-specific)</fullName>
        <ecNumber evidence="1">2.1.1.72</ecNumber>
    </recommendedName>
</protein>
<organism evidence="8 9">
    <name type="scientific">Stigmatella aurantiaca</name>
    <dbReference type="NCBI Taxonomy" id="41"/>
    <lineage>
        <taxon>Bacteria</taxon>
        <taxon>Pseudomonadati</taxon>
        <taxon>Myxococcota</taxon>
        <taxon>Myxococcia</taxon>
        <taxon>Myxococcales</taxon>
        <taxon>Cystobacterineae</taxon>
        <taxon>Archangiaceae</taxon>
        <taxon>Stigmatella</taxon>
    </lineage>
</organism>
<reference evidence="9" key="1">
    <citation type="submission" date="2016-10" db="EMBL/GenBank/DDBJ databases">
        <authorList>
            <person name="Varghese N."/>
            <person name="Submissions S."/>
        </authorList>
    </citation>
    <scope>NUCLEOTIDE SEQUENCE [LARGE SCALE GENOMIC DNA]</scope>
    <source>
        <strain evidence="9">DSM 17044</strain>
    </source>
</reference>
<evidence type="ECO:0000256" key="3">
    <source>
        <dbReference type="ARBA" id="ARBA00022679"/>
    </source>
</evidence>
<dbReference type="PRINTS" id="PR00507">
    <property type="entry name" value="N12N6MTFRASE"/>
</dbReference>
<comment type="catalytic activity">
    <reaction evidence="5">
        <text>a 2'-deoxyadenosine in DNA + S-adenosyl-L-methionine = an N(6)-methyl-2'-deoxyadenosine in DNA + S-adenosyl-L-homocysteine + H(+)</text>
        <dbReference type="Rhea" id="RHEA:15197"/>
        <dbReference type="Rhea" id="RHEA-COMP:12418"/>
        <dbReference type="Rhea" id="RHEA-COMP:12419"/>
        <dbReference type="ChEBI" id="CHEBI:15378"/>
        <dbReference type="ChEBI" id="CHEBI:57856"/>
        <dbReference type="ChEBI" id="CHEBI:59789"/>
        <dbReference type="ChEBI" id="CHEBI:90615"/>
        <dbReference type="ChEBI" id="CHEBI:90616"/>
        <dbReference type="EC" id="2.1.1.72"/>
    </reaction>
</comment>
<dbReference type="Gene3D" id="3.40.50.150">
    <property type="entry name" value="Vaccinia Virus protein VP39"/>
    <property type="match status" value="1"/>
</dbReference>
<evidence type="ECO:0000256" key="2">
    <source>
        <dbReference type="ARBA" id="ARBA00022603"/>
    </source>
</evidence>
<dbReference type="GO" id="GO:0003676">
    <property type="term" value="F:nucleic acid binding"/>
    <property type="evidence" value="ECO:0007669"/>
    <property type="project" value="InterPro"/>
</dbReference>